<reference evidence="3 4" key="1">
    <citation type="journal article" date="2017" name="Nature">
        <title>The Apostasia genome and the evolution of orchids.</title>
        <authorList>
            <person name="Zhang G.Q."/>
            <person name="Liu K.W."/>
            <person name="Li Z."/>
            <person name="Lohaus R."/>
            <person name="Hsiao Y.Y."/>
            <person name="Niu S.C."/>
            <person name="Wang J.Y."/>
            <person name="Lin Y.C."/>
            <person name="Xu Q."/>
            <person name="Chen L.J."/>
            <person name="Yoshida K."/>
            <person name="Fujiwara S."/>
            <person name="Wang Z.W."/>
            <person name="Zhang Y.Q."/>
            <person name="Mitsuda N."/>
            <person name="Wang M."/>
            <person name="Liu G.H."/>
            <person name="Pecoraro L."/>
            <person name="Huang H.X."/>
            <person name="Xiao X.J."/>
            <person name="Lin M."/>
            <person name="Wu X.Y."/>
            <person name="Wu W.L."/>
            <person name="Chen Y.Y."/>
            <person name="Chang S.B."/>
            <person name="Sakamoto S."/>
            <person name="Ohme-Takagi M."/>
            <person name="Yagi M."/>
            <person name="Zeng S.J."/>
            <person name="Shen C.Y."/>
            <person name="Yeh C.M."/>
            <person name="Luo Y.B."/>
            <person name="Tsai W.C."/>
            <person name="Van de Peer Y."/>
            <person name="Liu Z.J."/>
        </authorList>
    </citation>
    <scope>NUCLEOTIDE SEQUENCE [LARGE SCALE GENOMIC DNA]</scope>
    <source>
        <strain evidence="4">cv. Shenzhen</strain>
        <tissue evidence="3">Stem</tissue>
    </source>
</reference>
<protein>
    <recommendedName>
        <fullName evidence="1">Vacuolar ATPase assembly protein VMA22</fullName>
    </recommendedName>
</protein>
<evidence type="ECO:0000256" key="2">
    <source>
        <dbReference type="SAM" id="MobiDB-lite"/>
    </source>
</evidence>
<keyword evidence="4" id="KW-1185">Reference proteome</keyword>
<feature type="region of interest" description="Disordered" evidence="2">
    <location>
        <begin position="150"/>
        <end position="177"/>
    </location>
</feature>
<evidence type="ECO:0000256" key="1">
    <source>
        <dbReference type="ARBA" id="ARBA00093634"/>
    </source>
</evidence>
<dbReference type="GO" id="GO:0070072">
    <property type="term" value="P:vacuolar proton-transporting V-type ATPase complex assembly"/>
    <property type="evidence" value="ECO:0007669"/>
    <property type="project" value="InterPro"/>
</dbReference>
<dbReference type="EMBL" id="KZ451896">
    <property type="protein sequence ID" value="PKA65129.1"/>
    <property type="molecule type" value="Genomic_DNA"/>
</dbReference>
<dbReference type="OrthoDB" id="408631at2759"/>
<dbReference type="PANTHER" id="PTHR31996">
    <property type="entry name" value="COILED-COIL DOMAIN-CONTAINING PROTEIN 115"/>
    <property type="match status" value="1"/>
</dbReference>
<gene>
    <name evidence="3" type="ORF">AXF42_Ash013250</name>
</gene>
<name>A0A2I0BBJ6_9ASPA</name>
<feature type="compositionally biased region" description="Polar residues" evidence="2">
    <location>
        <begin position="156"/>
        <end position="167"/>
    </location>
</feature>
<sequence>MADCAIEPTERVLATKSIDDSEPCALQALESADDGRNEGGKEQKALLFLDSMDDYLTLLDSLSSTLRQGWLELASARQSMGSSRVSSALLDLKAHSAETTLQLSELADGSPLATKPHFTLSKWASFKQNKEVKEVRDEVFCTNSESSRYRGKKQMPVSTGEISSATVEATRVDEQEK</sequence>
<organism evidence="3 4">
    <name type="scientific">Apostasia shenzhenica</name>
    <dbReference type="NCBI Taxonomy" id="1088818"/>
    <lineage>
        <taxon>Eukaryota</taxon>
        <taxon>Viridiplantae</taxon>
        <taxon>Streptophyta</taxon>
        <taxon>Embryophyta</taxon>
        <taxon>Tracheophyta</taxon>
        <taxon>Spermatophyta</taxon>
        <taxon>Magnoliopsida</taxon>
        <taxon>Liliopsida</taxon>
        <taxon>Asparagales</taxon>
        <taxon>Orchidaceae</taxon>
        <taxon>Apostasioideae</taxon>
        <taxon>Apostasia</taxon>
    </lineage>
</organism>
<dbReference type="PANTHER" id="PTHR31996:SF2">
    <property type="entry name" value="COILED-COIL DOMAIN-CONTAINING PROTEIN 115"/>
    <property type="match status" value="1"/>
</dbReference>
<dbReference type="STRING" id="1088818.A0A2I0BBJ6"/>
<dbReference type="AlphaFoldDB" id="A0A2I0BBJ6"/>
<evidence type="ECO:0000313" key="3">
    <source>
        <dbReference type="EMBL" id="PKA65129.1"/>
    </source>
</evidence>
<dbReference type="InterPro" id="IPR040357">
    <property type="entry name" value="Vma22/CCDC115"/>
</dbReference>
<accession>A0A2I0BBJ6</accession>
<evidence type="ECO:0000313" key="4">
    <source>
        <dbReference type="Proteomes" id="UP000236161"/>
    </source>
</evidence>
<dbReference type="GO" id="GO:0051082">
    <property type="term" value="F:unfolded protein binding"/>
    <property type="evidence" value="ECO:0007669"/>
    <property type="project" value="TreeGrafter"/>
</dbReference>
<dbReference type="Proteomes" id="UP000236161">
    <property type="component" value="Unassembled WGS sequence"/>
</dbReference>
<proteinExistence type="predicted"/>